<feature type="signal peptide" evidence="6">
    <location>
        <begin position="1"/>
        <end position="16"/>
    </location>
</feature>
<evidence type="ECO:0000256" key="6">
    <source>
        <dbReference type="SAM" id="SignalP"/>
    </source>
</evidence>
<dbReference type="InterPro" id="IPR045263">
    <property type="entry name" value="GLUT"/>
</dbReference>
<feature type="transmembrane region" description="Helical" evidence="5">
    <location>
        <begin position="119"/>
        <end position="141"/>
    </location>
</feature>
<keyword evidence="4 5" id="KW-0472">Membrane</keyword>
<evidence type="ECO:0000256" key="5">
    <source>
        <dbReference type="SAM" id="Phobius"/>
    </source>
</evidence>
<evidence type="ECO:0000256" key="3">
    <source>
        <dbReference type="ARBA" id="ARBA00022989"/>
    </source>
</evidence>
<feature type="transmembrane region" description="Helical" evidence="5">
    <location>
        <begin position="383"/>
        <end position="403"/>
    </location>
</feature>
<feature type="transmembrane region" description="Helical" evidence="5">
    <location>
        <begin position="283"/>
        <end position="302"/>
    </location>
</feature>
<dbReference type="Gene3D" id="1.20.1250.20">
    <property type="entry name" value="MFS general substrate transporter like domains"/>
    <property type="match status" value="1"/>
</dbReference>
<feature type="transmembrane region" description="Helical" evidence="5">
    <location>
        <begin position="90"/>
        <end position="107"/>
    </location>
</feature>
<feature type="transmembrane region" description="Helical" evidence="5">
    <location>
        <begin position="322"/>
        <end position="347"/>
    </location>
</feature>
<feature type="transmembrane region" description="Helical" evidence="5">
    <location>
        <begin position="58"/>
        <end position="78"/>
    </location>
</feature>
<sequence>MLSATVCLLTIALCLSGGFHQGYIANVLNQPYVAIEQFINQSWIERYNNSIKPNNLNLIWSALNVLFPIAGIFGQFLAAVLCHNFGRKQTAIISSLLYFPGIGLSFATKQYRPHFELLFIGRFIWSLANGILTVTATVWIVECVPTKHRGRMASLQEVFMAAGSLSCQIAGMMFSTEELWPNIFIPPIIISLIAVAIFSLTHDSPQFIIDHKQDVEKARNALVFYHGGSDNSEKIDAELKVCLESLVEKSQKHTEHTSKKVTHLSSLTVMFKPAKADDPKSQVIRTAAWLGVLIKIAYVLTGSRCLRAYSTFVLHHMSKWDLSTALILSCCIGFMRLPFTFVPVILVEKVGRRPLIIGSMLMSLIAQIVLIGCIHFGSEWKIGSFIALTTLLLVNACGLGSVSRFYSAELVPRSLLINSVSLLTAAEGITKVTIEFAFFPIAHINEAYSLLLFAIPTAVLTMVVWYFCPETKGKAVNDVLNTIAQRQKIKATFANDKIPVKI</sequence>
<comment type="subcellular location">
    <subcellularLocation>
        <location evidence="1">Membrane</location>
        <topology evidence="1">Multi-pass membrane protein</topology>
    </subcellularLocation>
</comment>
<feature type="transmembrane region" description="Helical" evidence="5">
    <location>
        <begin position="415"/>
        <end position="441"/>
    </location>
</feature>
<dbReference type="SUPFAM" id="SSF103473">
    <property type="entry name" value="MFS general substrate transporter"/>
    <property type="match status" value="1"/>
</dbReference>
<dbReference type="AlphaFoldDB" id="A0A0N5ALQ1"/>
<dbReference type="PANTHER" id="PTHR23503:SF39">
    <property type="entry name" value="MAJOR FACILITATOR SUPERFAMILY (MFS) PROFILE DOMAIN-CONTAINING PROTEIN"/>
    <property type="match status" value="1"/>
</dbReference>
<feature type="transmembrane region" description="Helical" evidence="5">
    <location>
        <begin position="180"/>
        <end position="200"/>
    </location>
</feature>
<evidence type="ECO:0000256" key="4">
    <source>
        <dbReference type="ARBA" id="ARBA00023136"/>
    </source>
</evidence>
<feature type="transmembrane region" description="Helical" evidence="5">
    <location>
        <begin position="354"/>
        <end position="377"/>
    </location>
</feature>
<evidence type="ECO:0000256" key="1">
    <source>
        <dbReference type="ARBA" id="ARBA00004141"/>
    </source>
</evidence>
<evidence type="ECO:0000313" key="9">
    <source>
        <dbReference type="WBParaSite" id="SMUV_0000547601-mRNA-1"/>
    </source>
</evidence>
<protein>
    <submittedName>
        <fullName evidence="9">MFS domain-containing protein</fullName>
    </submittedName>
</protein>
<keyword evidence="6" id="KW-0732">Signal</keyword>
<dbReference type="WBParaSite" id="SMUV_0000547601-mRNA-1">
    <property type="protein sequence ID" value="SMUV_0000547601-mRNA-1"/>
    <property type="gene ID" value="SMUV_0000547601"/>
</dbReference>
<evidence type="ECO:0000259" key="7">
    <source>
        <dbReference type="PROSITE" id="PS50850"/>
    </source>
</evidence>
<dbReference type="PROSITE" id="PS50850">
    <property type="entry name" value="MFS"/>
    <property type="match status" value="1"/>
</dbReference>
<feature type="chain" id="PRO_5005893369" evidence="6">
    <location>
        <begin position="17"/>
        <end position="502"/>
    </location>
</feature>
<proteinExistence type="predicted"/>
<dbReference type="STRING" id="451379.A0A0N5ALQ1"/>
<dbReference type="InterPro" id="IPR005828">
    <property type="entry name" value="MFS_sugar_transport-like"/>
</dbReference>
<dbReference type="PANTHER" id="PTHR23503">
    <property type="entry name" value="SOLUTE CARRIER FAMILY 2"/>
    <property type="match status" value="1"/>
</dbReference>
<dbReference type="InterPro" id="IPR036259">
    <property type="entry name" value="MFS_trans_sf"/>
</dbReference>
<reference evidence="9" key="1">
    <citation type="submission" date="2017-02" db="UniProtKB">
        <authorList>
            <consortium name="WormBaseParasite"/>
        </authorList>
    </citation>
    <scope>IDENTIFICATION</scope>
</reference>
<feature type="domain" description="Major facilitator superfamily (MFS) profile" evidence="7">
    <location>
        <begin position="10"/>
        <end position="472"/>
    </location>
</feature>
<dbReference type="InterPro" id="IPR020846">
    <property type="entry name" value="MFS_dom"/>
</dbReference>
<keyword evidence="3 5" id="KW-1133">Transmembrane helix</keyword>
<organism evidence="8 9">
    <name type="scientific">Syphacia muris</name>
    <dbReference type="NCBI Taxonomy" id="451379"/>
    <lineage>
        <taxon>Eukaryota</taxon>
        <taxon>Metazoa</taxon>
        <taxon>Ecdysozoa</taxon>
        <taxon>Nematoda</taxon>
        <taxon>Chromadorea</taxon>
        <taxon>Rhabditida</taxon>
        <taxon>Spirurina</taxon>
        <taxon>Oxyuridomorpha</taxon>
        <taxon>Oxyuroidea</taxon>
        <taxon>Oxyuridae</taxon>
        <taxon>Syphacia</taxon>
    </lineage>
</organism>
<feature type="transmembrane region" description="Helical" evidence="5">
    <location>
        <begin position="447"/>
        <end position="468"/>
    </location>
</feature>
<dbReference type="Proteomes" id="UP000046393">
    <property type="component" value="Unplaced"/>
</dbReference>
<dbReference type="GO" id="GO:0016020">
    <property type="term" value="C:membrane"/>
    <property type="evidence" value="ECO:0007669"/>
    <property type="project" value="UniProtKB-SubCell"/>
</dbReference>
<evidence type="ECO:0000313" key="8">
    <source>
        <dbReference type="Proteomes" id="UP000046393"/>
    </source>
</evidence>
<dbReference type="GO" id="GO:0015149">
    <property type="term" value="F:hexose transmembrane transporter activity"/>
    <property type="evidence" value="ECO:0007669"/>
    <property type="project" value="TreeGrafter"/>
</dbReference>
<evidence type="ECO:0000256" key="2">
    <source>
        <dbReference type="ARBA" id="ARBA00022692"/>
    </source>
</evidence>
<feature type="transmembrane region" description="Helical" evidence="5">
    <location>
        <begin position="153"/>
        <end position="174"/>
    </location>
</feature>
<name>A0A0N5ALQ1_9BILA</name>
<accession>A0A0N5ALQ1</accession>
<keyword evidence="8" id="KW-1185">Reference proteome</keyword>
<dbReference type="Pfam" id="PF00083">
    <property type="entry name" value="Sugar_tr"/>
    <property type="match status" value="1"/>
</dbReference>
<keyword evidence="2 5" id="KW-0812">Transmembrane</keyword>